<dbReference type="CDD" id="cd06170">
    <property type="entry name" value="LuxR_C_like"/>
    <property type="match status" value="1"/>
</dbReference>
<keyword evidence="4" id="KW-1185">Reference proteome</keyword>
<protein>
    <recommendedName>
        <fullName evidence="2">HTH luxR-type domain-containing protein</fullName>
    </recommendedName>
</protein>
<proteinExistence type="predicted"/>
<dbReference type="PANTHER" id="PTHR47691:SF3">
    <property type="entry name" value="HTH-TYPE TRANSCRIPTIONAL REGULATOR RV0890C-RELATED"/>
    <property type="match status" value="1"/>
</dbReference>
<feature type="region of interest" description="Disordered" evidence="1">
    <location>
        <begin position="64"/>
        <end position="95"/>
    </location>
</feature>
<dbReference type="SUPFAM" id="SSF52540">
    <property type="entry name" value="P-loop containing nucleoside triphosphate hydrolases"/>
    <property type="match status" value="1"/>
</dbReference>
<feature type="compositionally biased region" description="Gly residues" evidence="1">
    <location>
        <begin position="76"/>
        <end position="95"/>
    </location>
</feature>
<dbReference type="Gene3D" id="1.10.10.10">
    <property type="entry name" value="Winged helix-like DNA-binding domain superfamily/Winged helix DNA-binding domain"/>
    <property type="match status" value="1"/>
</dbReference>
<evidence type="ECO:0000259" key="2">
    <source>
        <dbReference type="PROSITE" id="PS50043"/>
    </source>
</evidence>
<dbReference type="InterPro" id="IPR027417">
    <property type="entry name" value="P-loop_NTPase"/>
</dbReference>
<name>A0ABN2EBA7_9ACTN</name>
<feature type="domain" description="HTH luxR-type" evidence="2">
    <location>
        <begin position="2"/>
        <end position="67"/>
    </location>
</feature>
<accession>A0ABN2EBA7</accession>
<sequence length="1024" mass="105650">MVPDGQIEVSAREAEVLAAIAAHRSNAQIAAAFHISVRTVESHVSSLLRKYGAADRRELADLVAESRSGPADSGVGTAGGRAGRQDAAGGGAAGGGAAGGGAAGGGAAGGDAAGRSVAGGGVAGRGVAGRSVAGRSVAGGGAADRGVAGSGVAGWGVSGLPVSRTTFVGRAAEVAAVTAALREAGLVTVLGPGGMGKTRLAAVIAAESADPGAFVDLVPVRSGLVGRVVAGALGVTERPPQSLDQALVDRLSSGRSLVVLDNCEHLVAEVAELVELLLAACPEVTVLATSRERLGVPGERVVLLSPLPADSDGVQLFLDRAQAVDPAFAADPADVAQLCGRLDGMPLAIELAAARTASLGLDGLLALDDQLRLLAGGRGSDPRHRSLSAVIGWSHDLLDEHERVLFRRLGIYVGGADLDAACATSPEYSRGEIADLIGRLTDKSLLVRRRARWRQLESVRAFALEQLESAGETEAARARHLRWAATTAAELESRIDLDRAVAEAGRASGDGDRSSPGGQAVAGGWRMDFDDVVDDLRAALAGTAGVPDSTAHRLARSLGHLSFASRGFVEAVDHYRAAAERAEDGVSAARDLRSAADTALVLADGPATVRFLLEAAELAVADGNVRATMLASAVIAINRYPAGPMYALPQDESAALLADALASGERSLDDSQVAALLATAKAWEHGPRRIGADTQLAREAVEAARRSGDPVLTAGALDALCVALGNAGHLREARTHALERLRLTAPLPRHEPYAAAEIVDAYHVAATTAVATGDLPAALPEYEKIPSLVASAGEAAGDLLAGDSTYLWLPRVIRLNGLTGRFDECIADADTLWARWERAGSPPQEWMSSALAVAAMAHGLRRDGSYETWQQRALELARAGRHAVAPWLSAVTAFADARVAVHNGNGAKTLVEQTFAKFAEYWWAPYAHAAGAELAVVIGLPDADRWLRAAAPTAAENDFATACLLRATARLSGDTTALLEAAERFARIDARFEHACTLLLIPDRADEGLTALSELRVPPPLTAN</sequence>
<dbReference type="InterPro" id="IPR000792">
    <property type="entry name" value="Tscrpt_reg_LuxR_C"/>
</dbReference>
<dbReference type="InterPro" id="IPR036388">
    <property type="entry name" value="WH-like_DNA-bd_sf"/>
</dbReference>
<dbReference type="SMART" id="SM00421">
    <property type="entry name" value="HTH_LUXR"/>
    <property type="match status" value="1"/>
</dbReference>
<dbReference type="Proteomes" id="UP001500393">
    <property type="component" value="Unassembled WGS sequence"/>
</dbReference>
<dbReference type="EMBL" id="BAAAOS010000049">
    <property type="protein sequence ID" value="GAA1600846.1"/>
    <property type="molecule type" value="Genomic_DNA"/>
</dbReference>
<organism evidence="3 4">
    <name type="scientific">Kribbella sancticallisti</name>
    <dbReference type="NCBI Taxonomy" id="460087"/>
    <lineage>
        <taxon>Bacteria</taxon>
        <taxon>Bacillati</taxon>
        <taxon>Actinomycetota</taxon>
        <taxon>Actinomycetes</taxon>
        <taxon>Propionibacteriales</taxon>
        <taxon>Kribbellaceae</taxon>
        <taxon>Kribbella</taxon>
    </lineage>
</organism>
<dbReference type="PROSITE" id="PS50043">
    <property type="entry name" value="HTH_LUXR_2"/>
    <property type="match status" value="1"/>
</dbReference>
<dbReference type="Pfam" id="PF00196">
    <property type="entry name" value="GerE"/>
    <property type="match status" value="1"/>
</dbReference>
<dbReference type="PANTHER" id="PTHR47691">
    <property type="entry name" value="REGULATOR-RELATED"/>
    <property type="match status" value="1"/>
</dbReference>
<dbReference type="SUPFAM" id="SSF46894">
    <property type="entry name" value="C-terminal effector domain of the bipartite response regulators"/>
    <property type="match status" value="1"/>
</dbReference>
<gene>
    <name evidence="3" type="ORF">GCM10009789_63810</name>
</gene>
<dbReference type="InterPro" id="IPR016032">
    <property type="entry name" value="Sig_transdc_resp-reg_C-effctor"/>
</dbReference>
<dbReference type="PRINTS" id="PR00364">
    <property type="entry name" value="DISEASERSIST"/>
</dbReference>
<dbReference type="Gene3D" id="3.40.50.300">
    <property type="entry name" value="P-loop containing nucleotide triphosphate hydrolases"/>
    <property type="match status" value="1"/>
</dbReference>
<reference evidence="3 4" key="1">
    <citation type="journal article" date="2019" name="Int. J. Syst. Evol. Microbiol.">
        <title>The Global Catalogue of Microorganisms (GCM) 10K type strain sequencing project: providing services to taxonomists for standard genome sequencing and annotation.</title>
        <authorList>
            <consortium name="The Broad Institute Genomics Platform"/>
            <consortium name="The Broad Institute Genome Sequencing Center for Infectious Disease"/>
            <person name="Wu L."/>
            <person name="Ma J."/>
        </authorList>
    </citation>
    <scope>NUCLEOTIDE SEQUENCE [LARGE SCALE GENOMIC DNA]</scope>
    <source>
        <strain evidence="3 4">JCM 14969</strain>
    </source>
</reference>
<evidence type="ECO:0000313" key="4">
    <source>
        <dbReference type="Proteomes" id="UP001500393"/>
    </source>
</evidence>
<evidence type="ECO:0000256" key="1">
    <source>
        <dbReference type="SAM" id="MobiDB-lite"/>
    </source>
</evidence>
<evidence type="ECO:0000313" key="3">
    <source>
        <dbReference type="EMBL" id="GAA1600846.1"/>
    </source>
</evidence>
<comment type="caution">
    <text evidence="3">The sequence shown here is derived from an EMBL/GenBank/DDBJ whole genome shotgun (WGS) entry which is preliminary data.</text>
</comment>